<feature type="compositionally biased region" description="Basic and acidic residues" evidence="1">
    <location>
        <begin position="224"/>
        <end position="240"/>
    </location>
</feature>
<protein>
    <submittedName>
        <fullName evidence="2">Uncharacterized protein</fullName>
    </submittedName>
</protein>
<evidence type="ECO:0000313" key="2">
    <source>
        <dbReference type="EMBL" id="PMD38391.1"/>
    </source>
</evidence>
<feature type="region of interest" description="Disordered" evidence="1">
    <location>
        <begin position="1"/>
        <end position="72"/>
    </location>
</feature>
<accession>A0A2J6RIQ8</accession>
<feature type="compositionally biased region" description="Low complexity" evidence="1">
    <location>
        <begin position="15"/>
        <end position="28"/>
    </location>
</feature>
<organism evidence="2 3">
    <name type="scientific">Hyaloscypha variabilis (strain UAMH 11265 / GT02V1 / F)</name>
    <name type="common">Meliniomyces variabilis</name>
    <dbReference type="NCBI Taxonomy" id="1149755"/>
    <lineage>
        <taxon>Eukaryota</taxon>
        <taxon>Fungi</taxon>
        <taxon>Dikarya</taxon>
        <taxon>Ascomycota</taxon>
        <taxon>Pezizomycotina</taxon>
        <taxon>Leotiomycetes</taxon>
        <taxon>Helotiales</taxon>
        <taxon>Hyaloscyphaceae</taxon>
        <taxon>Hyaloscypha</taxon>
        <taxon>Hyaloscypha variabilis</taxon>
    </lineage>
</organism>
<dbReference type="Proteomes" id="UP000235786">
    <property type="component" value="Unassembled WGS sequence"/>
</dbReference>
<dbReference type="OrthoDB" id="10426859at2759"/>
<name>A0A2J6RIQ8_HYAVF</name>
<feature type="compositionally biased region" description="Polar residues" evidence="1">
    <location>
        <begin position="51"/>
        <end position="72"/>
    </location>
</feature>
<gene>
    <name evidence="2" type="ORF">L207DRAFT_585293</name>
</gene>
<sequence length="307" mass="33304">MEQPLSEAESLPAISVTSPKPSEPSSSPATVEGLDDSRLTPTPTLPKTSPDQRQTFSITATPQPVTSPVSDHSFPSYNIQFKNFGQGTNVLDTQSNVPRCAVQHAACHVHTRNTQGKKDNAKKSNAEAEDFGTRSRKHKGAMPSFSSPWAPSSCSPKKVIWKEVEDYNRQRKRVRFVGWAGVENPWEMEGSSTACSEESDCSDEYAAPGPTKRHGNSSENQQARNEEVTGDDVGKDELGGRDGIKVMITTSKDGMTTTVLEAGPNAKLGDGVEIVTKTVVRGEEVTTVTTTTLIPLSDVNLRTERRD</sequence>
<evidence type="ECO:0000256" key="1">
    <source>
        <dbReference type="SAM" id="MobiDB-lite"/>
    </source>
</evidence>
<feature type="compositionally biased region" description="Basic and acidic residues" evidence="1">
    <location>
        <begin position="116"/>
        <end position="126"/>
    </location>
</feature>
<feature type="region of interest" description="Disordered" evidence="1">
    <location>
        <begin position="111"/>
        <end position="149"/>
    </location>
</feature>
<keyword evidence="3" id="KW-1185">Reference proteome</keyword>
<proteinExistence type="predicted"/>
<feature type="region of interest" description="Disordered" evidence="1">
    <location>
        <begin position="187"/>
        <end position="240"/>
    </location>
</feature>
<reference evidence="2 3" key="1">
    <citation type="submission" date="2016-04" db="EMBL/GenBank/DDBJ databases">
        <title>A degradative enzymes factory behind the ericoid mycorrhizal symbiosis.</title>
        <authorList>
            <consortium name="DOE Joint Genome Institute"/>
            <person name="Martino E."/>
            <person name="Morin E."/>
            <person name="Grelet G."/>
            <person name="Kuo A."/>
            <person name="Kohler A."/>
            <person name="Daghino S."/>
            <person name="Barry K."/>
            <person name="Choi C."/>
            <person name="Cichocki N."/>
            <person name="Clum A."/>
            <person name="Copeland A."/>
            <person name="Hainaut M."/>
            <person name="Haridas S."/>
            <person name="Labutti K."/>
            <person name="Lindquist E."/>
            <person name="Lipzen A."/>
            <person name="Khouja H.-R."/>
            <person name="Murat C."/>
            <person name="Ohm R."/>
            <person name="Olson A."/>
            <person name="Spatafora J."/>
            <person name="Veneault-Fourrey C."/>
            <person name="Henrissat B."/>
            <person name="Grigoriev I."/>
            <person name="Martin F."/>
            <person name="Perotto S."/>
        </authorList>
    </citation>
    <scope>NUCLEOTIDE SEQUENCE [LARGE SCALE GENOMIC DNA]</scope>
    <source>
        <strain evidence="2 3">F</strain>
    </source>
</reference>
<feature type="compositionally biased region" description="Low complexity" evidence="1">
    <location>
        <begin position="39"/>
        <end position="49"/>
    </location>
</feature>
<dbReference type="AlphaFoldDB" id="A0A2J6RIQ8"/>
<evidence type="ECO:0000313" key="3">
    <source>
        <dbReference type="Proteomes" id="UP000235786"/>
    </source>
</evidence>
<dbReference type="EMBL" id="KZ613948">
    <property type="protein sequence ID" value="PMD38391.1"/>
    <property type="molecule type" value="Genomic_DNA"/>
</dbReference>